<dbReference type="AlphaFoldDB" id="A0A3R7WF47"/>
<dbReference type="EMBL" id="MZMZ02003928">
    <property type="protein sequence ID" value="RQM20349.1"/>
    <property type="molecule type" value="Genomic_DNA"/>
</dbReference>
<accession>A0A3R7WF47</accession>
<keyword evidence="2" id="KW-1185">Reference proteome</keyword>
<comment type="caution">
    <text evidence="1">The sequence shown here is derived from an EMBL/GenBank/DDBJ whole genome shotgun (WGS) entry which is preliminary data.</text>
</comment>
<sequence>TEEDFGRWMEEMGRGALILARVDVKVEIRVQSLTRCVSARYSLSGSFCVAPNRYDPHRDVELGQMPEVPEAWDCVVKDQGDATATMHCAVI</sequence>
<evidence type="ECO:0000313" key="1">
    <source>
        <dbReference type="EMBL" id="RQM20349.1"/>
    </source>
</evidence>
<gene>
    <name evidence="1" type="ORF">B5M09_010647</name>
</gene>
<reference evidence="1" key="1">
    <citation type="submission" date="2018-07" db="EMBL/GenBank/DDBJ databases">
        <title>Annotation of Aphanomyces astaci genome assembly.</title>
        <authorList>
            <person name="Studholme D.J."/>
        </authorList>
    </citation>
    <scope>NUCLEOTIDE SEQUENCE [LARGE SCALE GENOMIC DNA]</scope>
    <source>
        <strain evidence="1">Pc</strain>
    </source>
</reference>
<dbReference type="Proteomes" id="UP000284702">
    <property type="component" value="Unassembled WGS sequence"/>
</dbReference>
<evidence type="ECO:0000313" key="2">
    <source>
        <dbReference type="Proteomes" id="UP000284702"/>
    </source>
</evidence>
<organism evidence="1 2">
    <name type="scientific">Aphanomyces astaci</name>
    <name type="common">Crayfish plague agent</name>
    <dbReference type="NCBI Taxonomy" id="112090"/>
    <lineage>
        <taxon>Eukaryota</taxon>
        <taxon>Sar</taxon>
        <taxon>Stramenopiles</taxon>
        <taxon>Oomycota</taxon>
        <taxon>Saprolegniomycetes</taxon>
        <taxon>Saprolegniales</taxon>
        <taxon>Verrucalvaceae</taxon>
        <taxon>Aphanomyces</taxon>
    </lineage>
</organism>
<feature type="non-terminal residue" evidence="1">
    <location>
        <position position="1"/>
    </location>
</feature>
<name>A0A3R7WF47_APHAT</name>
<protein>
    <submittedName>
        <fullName evidence="1">Uncharacterized protein</fullName>
    </submittedName>
</protein>
<proteinExistence type="predicted"/>